<dbReference type="EMBL" id="JAUEDM010000011">
    <property type="protein sequence ID" value="KAK3311894.1"/>
    <property type="molecule type" value="Genomic_DNA"/>
</dbReference>
<feature type="transmembrane region" description="Helical" evidence="1">
    <location>
        <begin position="176"/>
        <end position="197"/>
    </location>
</feature>
<dbReference type="Proteomes" id="UP001283341">
    <property type="component" value="Unassembled WGS sequence"/>
</dbReference>
<comment type="caution">
    <text evidence="2">The sequence shown here is derived from an EMBL/GenBank/DDBJ whole genome shotgun (WGS) entry which is preliminary data.</text>
</comment>
<evidence type="ECO:0000313" key="3">
    <source>
        <dbReference type="Proteomes" id="UP001283341"/>
    </source>
</evidence>
<protein>
    <submittedName>
        <fullName evidence="2">Uncharacterized protein</fullName>
    </submittedName>
</protein>
<reference evidence="2" key="2">
    <citation type="submission" date="2023-06" db="EMBL/GenBank/DDBJ databases">
        <authorList>
            <consortium name="Lawrence Berkeley National Laboratory"/>
            <person name="Haridas S."/>
            <person name="Hensen N."/>
            <person name="Bonometti L."/>
            <person name="Westerberg I."/>
            <person name="Brannstrom I.O."/>
            <person name="Guillou S."/>
            <person name="Cros-Aarteil S."/>
            <person name="Calhoun S."/>
            <person name="Kuo A."/>
            <person name="Mondo S."/>
            <person name="Pangilinan J."/>
            <person name="Riley R."/>
            <person name="Labutti K."/>
            <person name="Andreopoulos B."/>
            <person name="Lipzen A."/>
            <person name="Chen C."/>
            <person name="Yanf M."/>
            <person name="Daum C."/>
            <person name="Ng V."/>
            <person name="Clum A."/>
            <person name="Steindorff A."/>
            <person name="Ohm R."/>
            <person name="Martin F."/>
            <person name="Silar P."/>
            <person name="Natvig D."/>
            <person name="Lalanne C."/>
            <person name="Gautier V."/>
            <person name="Ament-Velasquez S.L."/>
            <person name="Kruys A."/>
            <person name="Hutchinson M.I."/>
            <person name="Powell A.J."/>
            <person name="Barry K."/>
            <person name="Miller A.N."/>
            <person name="Grigoriev I.V."/>
            <person name="Debuchy R."/>
            <person name="Gladieux P."/>
            <person name="Thoren M.H."/>
            <person name="Johannesson H."/>
        </authorList>
    </citation>
    <scope>NUCLEOTIDE SEQUENCE</scope>
    <source>
        <strain evidence="2">CBS 118394</strain>
    </source>
</reference>
<keyword evidence="3" id="KW-1185">Reference proteome</keyword>
<proteinExistence type="predicted"/>
<evidence type="ECO:0000256" key="1">
    <source>
        <dbReference type="SAM" id="Phobius"/>
    </source>
</evidence>
<accession>A0AAE0HSM3</accession>
<reference evidence="2" key="1">
    <citation type="journal article" date="2023" name="Mol. Phylogenet. Evol.">
        <title>Genome-scale phylogeny and comparative genomics of the fungal order Sordariales.</title>
        <authorList>
            <person name="Hensen N."/>
            <person name="Bonometti L."/>
            <person name="Westerberg I."/>
            <person name="Brannstrom I.O."/>
            <person name="Guillou S."/>
            <person name="Cros-Aarteil S."/>
            <person name="Calhoun S."/>
            <person name="Haridas S."/>
            <person name="Kuo A."/>
            <person name="Mondo S."/>
            <person name="Pangilinan J."/>
            <person name="Riley R."/>
            <person name="LaButti K."/>
            <person name="Andreopoulos B."/>
            <person name="Lipzen A."/>
            <person name="Chen C."/>
            <person name="Yan M."/>
            <person name="Daum C."/>
            <person name="Ng V."/>
            <person name="Clum A."/>
            <person name="Steindorff A."/>
            <person name="Ohm R.A."/>
            <person name="Martin F."/>
            <person name="Silar P."/>
            <person name="Natvig D.O."/>
            <person name="Lalanne C."/>
            <person name="Gautier V."/>
            <person name="Ament-Velasquez S.L."/>
            <person name="Kruys A."/>
            <person name="Hutchinson M.I."/>
            <person name="Powell A.J."/>
            <person name="Barry K."/>
            <person name="Miller A.N."/>
            <person name="Grigoriev I.V."/>
            <person name="Debuchy R."/>
            <person name="Gladieux P."/>
            <person name="Hiltunen Thoren M."/>
            <person name="Johannesson H."/>
        </authorList>
    </citation>
    <scope>NUCLEOTIDE SEQUENCE</scope>
    <source>
        <strain evidence="2">CBS 118394</strain>
    </source>
</reference>
<keyword evidence="1" id="KW-0812">Transmembrane</keyword>
<feature type="transmembrane region" description="Helical" evidence="1">
    <location>
        <begin position="225"/>
        <end position="248"/>
    </location>
</feature>
<sequence>MGGLWNVETRAFPPTGGDKSGLGLVIWDLLVMICLAICTVVCIWGRHRLWGTLRLLHVAIALLSVWFFLHCLDLFIHQFRAPVRYSYIIAPAIFDIFRFLSDVLIIPGFWLALQRYQRPDVPQFPVIEEDKDALVMCTLVWILGIYQIGLNFSFSFAWLGFADLAAIDRIAKSRSAFHVAFAALYFFVTIFVVVTSLEHGIRKRRAVALVVLPKSTLDSLEDSRYLMNTALIALLFRSFCELVIVGQIDRSPENLVQVYVARDVCYGLFSAAMSYFVLAATPMKWHKKEDPWEADKMENERLKQIARNEAVATCLAVEAAMVKWVPELESIFLDKIAEATRDGSTTGPPIGVIMDGLGDKVEHDFANRHQSGLVGAVKMATDATPPESDFDMRLKDAKLEYIELLRARYKDWDPIFKWGENSSVNTS</sequence>
<feature type="transmembrane region" description="Helical" evidence="1">
    <location>
        <begin position="55"/>
        <end position="76"/>
    </location>
</feature>
<keyword evidence="1" id="KW-0472">Membrane</keyword>
<feature type="transmembrane region" description="Helical" evidence="1">
    <location>
        <begin position="260"/>
        <end position="278"/>
    </location>
</feature>
<keyword evidence="1" id="KW-1133">Transmembrane helix</keyword>
<name>A0AAE0HSM3_9PEZI</name>
<feature type="transmembrane region" description="Helical" evidence="1">
    <location>
        <begin position="88"/>
        <end position="113"/>
    </location>
</feature>
<dbReference type="AlphaFoldDB" id="A0AAE0HSM3"/>
<organism evidence="2 3">
    <name type="scientific">Apodospora peruviana</name>
    <dbReference type="NCBI Taxonomy" id="516989"/>
    <lineage>
        <taxon>Eukaryota</taxon>
        <taxon>Fungi</taxon>
        <taxon>Dikarya</taxon>
        <taxon>Ascomycota</taxon>
        <taxon>Pezizomycotina</taxon>
        <taxon>Sordariomycetes</taxon>
        <taxon>Sordariomycetidae</taxon>
        <taxon>Sordariales</taxon>
        <taxon>Lasiosphaeriaceae</taxon>
        <taxon>Apodospora</taxon>
    </lineage>
</organism>
<evidence type="ECO:0000313" key="2">
    <source>
        <dbReference type="EMBL" id="KAK3311894.1"/>
    </source>
</evidence>
<feature type="transmembrane region" description="Helical" evidence="1">
    <location>
        <begin position="133"/>
        <end position="156"/>
    </location>
</feature>
<feature type="transmembrane region" description="Helical" evidence="1">
    <location>
        <begin position="20"/>
        <end position="43"/>
    </location>
</feature>
<gene>
    <name evidence="2" type="ORF">B0H66DRAFT_102133</name>
</gene>